<protein>
    <submittedName>
        <fullName evidence="3">Uncharacterized protein</fullName>
    </submittedName>
</protein>
<feature type="signal peptide" evidence="2">
    <location>
        <begin position="1"/>
        <end position="26"/>
    </location>
</feature>
<sequence length="475" mass="54419">MHQSALVTLLNLDYILISTAVEGINALQLEGVPSFRTLLRRTFSIAQDSSTEPHDKLDTGQKTMASTNTIYFSLADGCTRAISVASSSHAHMIKDMIVLIDQLLRNPEYAGASLRFAITHEAPYCKLLPHGDEDEEKGGMKFEELRDPCPNRDEIAEIDLSSEAMAEGSGIEMQDKRQDDEKDKKKQLMELKVSLLADSIYISQLQNFLAQFPGGLPPDVDSAFKQRCSQHARVQWEEYTRAKHREVDKEEEEEEEEEEEQPRRGKYPRLTIASNNVSKARNNIIEEQAKEQENHRGVMYWKQKYEECKKHLELSSIEAARLRCFINPLKERCDEQLRLIHTLHQTAYDLNAGACHLQVAYEEKEEEFGALEEFALEESQKATSLERRLEKATFRKGREITRLENDLQRRHELAGEVCDGYEMALGKQDARIKELEGMLVEQGVAIVKEVSKDEAEKEKMEVLIARKRTMLFISP</sequence>
<proteinExistence type="predicted"/>
<feature type="region of interest" description="Disordered" evidence="1">
    <location>
        <begin position="243"/>
        <end position="272"/>
    </location>
</feature>
<feature type="region of interest" description="Disordered" evidence="1">
    <location>
        <begin position="160"/>
        <end position="183"/>
    </location>
</feature>
<dbReference type="Proteomes" id="UP000184330">
    <property type="component" value="Unassembled WGS sequence"/>
</dbReference>
<evidence type="ECO:0000313" key="4">
    <source>
        <dbReference type="Proteomes" id="UP000184330"/>
    </source>
</evidence>
<name>A0A1L7XVT2_9HELO</name>
<dbReference type="OrthoDB" id="10556495at2759"/>
<organism evidence="3 4">
    <name type="scientific">Phialocephala subalpina</name>
    <dbReference type="NCBI Taxonomy" id="576137"/>
    <lineage>
        <taxon>Eukaryota</taxon>
        <taxon>Fungi</taxon>
        <taxon>Dikarya</taxon>
        <taxon>Ascomycota</taxon>
        <taxon>Pezizomycotina</taxon>
        <taxon>Leotiomycetes</taxon>
        <taxon>Helotiales</taxon>
        <taxon>Mollisiaceae</taxon>
        <taxon>Phialocephala</taxon>
        <taxon>Phialocephala fortinii species complex</taxon>
    </lineage>
</organism>
<evidence type="ECO:0000313" key="3">
    <source>
        <dbReference type="EMBL" id="CZR69099.1"/>
    </source>
</evidence>
<keyword evidence="2" id="KW-0732">Signal</keyword>
<gene>
    <name evidence="3" type="ORF">PAC_19000</name>
</gene>
<dbReference type="AlphaFoldDB" id="A0A1L7XVT2"/>
<evidence type="ECO:0000256" key="1">
    <source>
        <dbReference type="SAM" id="MobiDB-lite"/>
    </source>
</evidence>
<evidence type="ECO:0000256" key="2">
    <source>
        <dbReference type="SAM" id="SignalP"/>
    </source>
</evidence>
<feature type="compositionally biased region" description="Basic and acidic residues" evidence="1">
    <location>
        <begin position="173"/>
        <end position="183"/>
    </location>
</feature>
<feature type="chain" id="PRO_5013132168" evidence="2">
    <location>
        <begin position="27"/>
        <end position="475"/>
    </location>
</feature>
<accession>A0A1L7XVT2</accession>
<dbReference type="EMBL" id="FJOG01000065">
    <property type="protein sequence ID" value="CZR69099.1"/>
    <property type="molecule type" value="Genomic_DNA"/>
</dbReference>
<keyword evidence="4" id="KW-1185">Reference proteome</keyword>
<reference evidence="3 4" key="1">
    <citation type="submission" date="2016-03" db="EMBL/GenBank/DDBJ databases">
        <authorList>
            <person name="Ploux O."/>
        </authorList>
    </citation>
    <scope>NUCLEOTIDE SEQUENCE [LARGE SCALE GENOMIC DNA]</scope>
    <source>
        <strain evidence="3 4">UAMH 11012</strain>
    </source>
</reference>
<feature type="compositionally biased region" description="Acidic residues" evidence="1">
    <location>
        <begin position="249"/>
        <end position="260"/>
    </location>
</feature>